<dbReference type="Gene3D" id="3.50.30.60">
    <property type="entry name" value="LD-carboxypeptidase A C-terminal domain-like"/>
    <property type="match status" value="1"/>
</dbReference>
<keyword evidence="4 9" id="KW-0378">Hydrolase</keyword>
<dbReference type="InterPro" id="IPR029062">
    <property type="entry name" value="Class_I_gatase-like"/>
</dbReference>
<keyword evidence="12" id="KW-1185">Reference proteome</keyword>
<keyword evidence="3" id="KW-0645">Protease</keyword>
<dbReference type="GO" id="GO:0006508">
    <property type="term" value="P:proteolysis"/>
    <property type="evidence" value="ECO:0007669"/>
    <property type="project" value="UniProtKB-KW"/>
</dbReference>
<dbReference type="GO" id="GO:0008236">
    <property type="term" value="F:serine-type peptidase activity"/>
    <property type="evidence" value="ECO:0007669"/>
    <property type="project" value="UniProtKB-KW"/>
</dbReference>
<comment type="similarity">
    <text evidence="1">Belongs to the peptidase S66 family.</text>
</comment>
<evidence type="ECO:0000313" key="10">
    <source>
        <dbReference type="EMBL" id="TDR43431.1"/>
    </source>
</evidence>
<evidence type="ECO:0000259" key="8">
    <source>
        <dbReference type="Pfam" id="PF17676"/>
    </source>
</evidence>
<dbReference type="Proteomes" id="UP000254330">
    <property type="component" value="Unassembled WGS sequence"/>
</dbReference>
<evidence type="ECO:0000256" key="3">
    <source>
        <dbReference type="ARBA" id="ARBA00022670"/>
    </source>
</evidence>
<dbReference type="EMBL" id="UGNP01000001">
    <property type="protein sequence ID" value="STX10685.1"/>
    <property type="molecule type" value="Genomic_DNA"/>
</dbReference>
<accession>A0A8B4QDC2</accession>
<proteinExistence type="inferred from homology"/>
<keyword evidence="2 9" id="KW-0121">Carboxypeptidase</keyword>
<evidence type="ECO:0000313" key="11">
    <source>
        <dbReference type="Proteomes" id="UP000254330"/>
    </source>
</evidence>
<dbReference type="Pfam" id="PF17676">
    <property type="entry name" value="Peptidase_S66C"/>
    <property type="match status" value="1"/>
</dbReference>
<dbReference type="Proteomes" id="UP000294641">
    <property type="component" value="Unassembled WGS sequence"/>
</dbReference>
<dbReference type="InterPro" id="IPR027461">
    <property type="entry name" value="Carboxypeptidase_A_C_sf"/>
</dbReference>
<evidence type="ECO:0000256" key="4">
    <source>
        <dbReference type="ARBA" id="ARBA00022801"/>
    </source>
</evidence>
<keyword evidence="5" id="KW-0720">Serine protease</keyword>
<evidence type="ECO:0000256" key="6">
    <source>
        <dbReference type="PIRSR" id="PIRSR028757-1"/>
    </source>
</evidence>
<dbReference type="PANTHER" id="PTHR30237:SF2">
    <property type="entry name" value="MUREIN TETRAPEPTIDE CARBOXYPEPTIDASE"/>
    <property type="match status" value="1"/>
</dbReference>
<evidence type="ECO:0000259" key="7">
    <source>
        <dbReference type="Pfam" id="PF02016"/>
    </source>
</evidence>
<dbReference type="PANTHER" id="PTHR30237">
    <property type="entry name" value="MURAMOYLTETRAPEPTIDE CARBOXYPEPTIDASE"/>
    <property type="match status" value="1"/>
</dbReference>
<reference evidence="9 11" key="1">
    <citation type="submission" date="2018-06" db="EMBL/GenBank/DDBJ databases">
        <authorList>
            <consortium name="Pathogen Informatics"/>
            <person name="Doyle S."/>
        </authorList>
    </citation>
    <scope>NUCLEOTIDE SEQUENCE [LARGE SCALE GENOMIC DNA]</scope>
    <source>
        <strain evidence="9 11">NCTC10597</strain>
    </source>
</reference>
<dbReference type="Pfam" id="PF02016">
    <property type="entry name" value="Peptidase_S66"/>
    <property type="match status" value="1"/>
</dbReference>
<feature type="domain" description="LD-carboxypeptidase N-terminal" evidence="7">
    <location>
        <begin position="14"/>
        <end position="130"/>
    </location>
</feature>
<evidence type="ECO:0000313" key="9">
    <source>
        <dbReference type="EMBL" id="STX10685.1"/>
    </source>
</evidence>
<evidence type="ECO:0000256" key="2">
    <source>
        <dbReference type="ARBA" id="ARBA00022645"/>
    </source>
</evidence>
<feature type="active site" description="Charge relay system" evidence="6">
    <location>
        <position position="207"/>
    </location>
</feature>
<dbReference type="InterPro" id="IPR040449">
    <property type="entry name" value="Peptidase_S66_N"/>
</dbReference>
<dbReference type="EC" id="3.4.17.13" evidence="9"/>
<evidence type="ECO:0000256" key="1">
    <source>
        <dbReference type="ARBA" id="ARBA00010233"/>
    </source>
</evidence>
<protein>
    <submittedName>
        <fullName evidence="10">Muramoyltetrapeptide carboxypeptidase</fullName>
    </submittedName>
    <submittedName>
        <fullName evidence="9">Murein tetrapeptide carboxypeptidase</fullName>
        <ecNumber evidence="9">3.4.17.13</ecNumber>
    </submittedName>
</protein>
<feature type="domain" description="LD-carboxypeptidase C-terminal" evidence="8">
    <location>
        <begin position="176"/>
        <end position="290"/>
    </location>
</feature>
<sequence>MRTRPERLQKGDQVGIVAPASPPNKARLEKSIKFLESLGLECVIGESVTAKNYYLAGTDSIRLHDVHQMIQNPEIKAIICSSGGYGSARIADKIDYILLEENPKIFWGFSDITFLHTAMGQLSNIVTFHGPTLSALGREDVHERSLLMFEQLFSPAEIVYDEKISPLTTISGGQVRGMIVGGNLTLICQSLGTKFELDVANKVLLIEDVGQEPAHIDAMLNQLRMARKLEQCAGVVIGSFTGTEPVEYKNSPTVEAVFESYFKDFNKPVVSGFKFGHEDLNVGIPLGVDVILNADDKYLAFLPGVE</sequence>
<name>A0A8B4QDC2_9BACL</name>
<dbReference type="Gene3D" id="3.40.50.10740">
    <property type="entry name" value="Class I glutamine amidotransferase-like"/>
    <property type="match status" value="1"/>
</dbReference>
<organism evidence="9 11">
    <name type="scientific">Kurthia zopfii</name>
    <dbReference type="NCBI Taxonomy" id="1650"/>
    <lineage>
        <taxon>Bacteria</taxon>
        <taxon>Bacillati</taxon>
        <taxon>Bacillota</taxon>
        <taxon>Bacilli</taxon>
        <taxon>Bacillales</taxon>
        <taxon>Caryophanaceae</taxon>
        <taxon>Kurthia</taxon>
    </lineage>
</organism>
<reference evidence="10 12" key="2">
    <citation type="submission" date="2019-03" db="EMBL/GenBank/DDBJ databases">
        <title>Genomic Encyclopedia of Type Strains, Phase IV (KMG-IV): sequencing the most valuable type-strain genomes for metagenomic binning, comparative biology and taxonomic classification.</title>
        <authorList>
            <person name="Goeker M."/>
        </authorList>
    </citation>
    <scope>NUCLEOTIDE SEQUENCE [LARGE SCALE GENOMIC DNA]</scope>
    <source>
        <strain evidence="10 12">DSM 20580</strain>
    </source>
</reference>
<dbReference type="InterPro" id="IPR027478">
    <property type="entry name" value="LdcA_N"/>
</dbReference>
<dbReference type="InterPro" id="IPR003507">
    <property type="entry name" value="S66_fam"/>
</dbReference>
<dbReference type="AlphaFoldDB" id="A0A8B4QDC2"/>
<gene>
    <name evidence="10" type="ORF">DFR61_102114</name>
    <name evidence="9" type="ORF">NCTC10597_02435</name>
</gene>
<comment type="caution">
    <text evidence="9">The sequence shown here is derived from an EMBL/GenBank/DDBJ whole genome shotgun (WGS) entry which is preliminary data.</text>
</comment>
<dbReference type="GO" id="GO:0106415">
    <property type="term" value="F:muramoyltetrapeptide carboxypeptidase activity"/>
    <property type="evidence" value="ECO:0007669"/>
    <property type="project" value="UniProtKB-EC"/>
</dbReference>
<dbReference type="RefSeq" id="WP_109348498.1">
    <property type="nucleotide sequence ID" value="NZ_BJUE01000036.1"/>
</dbReference>
<evidence type="ECO:0000256" key="5">
    <source>
        <dbReference type="ARBA" id="ARBA00022825"/>
    </source>
</evidence>
<dbReference type="SUPFAM" id="SSF141986">
    <property type="entry name" value="LD-carboxypeptidase A C-terminal domain-like"/>
    <property type="match status" value="1"/>
</dbReference>
<dbReference type="EMBL" id="SNZG01000002">
    <property type="protein sequence ID" value="TDR43431.1"/>
    <property type="molecule type" value="Genomic_DNA"/>
</dbReference>
<evidence type="ECO:0000313" key="12">
    <source>
        <dbReference type="Proteomes" id="UP000294641"/>
    </source>
</evidence>
<dbReference type="PIRSF" id="PIRSF028757">
    <property type="entry name" value="LD-carboxypeptidase"/>
    <property type="match status" value="1"/>
</dbReference>
<dbReference type="CDD" id="cd07025">
    <property type="entry name" value="Peptidase_S66"/>
    <property type="match status" value="1"/>
</dbReference>
<dbReference type="OrthoDB" id="9807329at2"/>
<feature type="active site" description="Nucleophile" evidence="6">
    <location>
        <position position="110"/>
    </location>
</feature>
<feature type="active site" description="Charge relay system" evidence="6">
    <location>
        <position position="277"/>
    </location>
</feature>
<dbReference type="InterPro" id="IPR040921">
    <property type="entry name" value="Peptidase_S66C"/>
</dbReference>
<dbReference type="SUPFAM" id="SSF52317">
    <property type="entry name" value="Class I glutamine amidotransferase-like"/>
    <property type="match status" value="1"/>
</dbReference>